<dbReference type="Gene3D" id="3.40.50.150">
    <property type="entry name" value="Vaccinia Virus protein VP39"/>
    <property type="match status" value="1"/>
</dbReference>
<dbReference type="SUPFAM" id="SSF53335">
    <property type="entry name" value="S-adenosyl-L-methionine-dependent methyltransferases"/>
    <property type="match status" value="1"/>
</dbReference>
<evidence type="ECO:0000256" key="2">
    <source>
        <dbReference type="ARBA" id="ARBA00022679"/>
    </source>
</evidence>
<dbReference type="PROSITE" id="PS51687">
    <property type="entry name" value="SAM_MT_RNA_M5U"/>
    <property type="match status" value="1"/>
</dbReference>
<dbReference type="PANTHER" id="PTHR11061:SF30">
    <property type="entry name" value="TRNA (URACIL(54)-C(5))-METHYLTRANSFERASE"/>
    <property type="match status" value="1"/>
</dbReference>
<reference evidence="6 7" key="1">
    <citation type="submission" date="2024-09" db="EMBL/GenBank/DDBJ databases">
        <authorList>
            <person name="Sun Q."/>
            <person name="Mori K."/>
        </authorList>
    </citation>
    <scope>NUCLEOTIDE SEQUENCE [LARGE SCALE GENOMIC DNA]</scope>
    <source>
        <strain evidence="6 7">CCM 7609</strain>
    </source>
</reference>
<dbReference type="Gene3D" id="2.40.50.140">
    <property type="entry name" value="Nucleic acid-binding proteins"/>
    <property type="match status" value="1"/>
</dbReference>
<dbReference type="RefSeq" id="WP_378043351.1">
    <property type="nucleotide sequence ID" value="NZ_JBHLWH010000045.1"/>
</dbReference>
<dbReference type="InterPro" id="IPR010280">
    <property type="entry name" value="U5_MeTrfase_fam"/>
</dbReference>
<comment type="caution">
    <text evidence="6">The sequence shown here is derived from an EMBL/GenBank/DDBJ whole genome shotgun (WGS) entry which is preliminary data.</text>
</comment>
<dbReference type="GO" id="GO:0032259">
    <property type="term" value="P:methylation"/>
    <property type="evidence" value="ECO:0007669"/>
    <property type="project" value="UniProtKB-KW"/>
</dbReference>
<dbReference type="InterPro" id="IPR029063">
    <property type="entry name" value="SAM-dependent_MTases_sf"/>
</dbReference>
<sequence>MAAPSLTGPIPAGVTSAPHPRPRSAPDLGQLILKVGPMAHGGHCVARHEGRPVFVRHAIPGETVVAELTAADPSDQFWRADTVKVIRASEFRRLNQWKLADSLRSYPAGRQPVGGAEYGHIVLDYQRRLKAQVFRDTMVRLGRQTVEDVEVLVHGMHADEPAGLHWRTRTTFAVSPGGRLSIPVHSGQEAIPVSNIPLAVQELNELHLWEIDFSGAASVNVTTPGHCREALIIITPVPEISDSPETLKSYADVWRRQLSSLPKRVSAMVAVRRSTQTIQKTKTQTSSNGTVENLQLRGRSWVREDVSSERYGTQAFRVTGEGYWPVHRDAPATLVEAVLQAADVQDGQVIADLYSGAGLFSTFLADAAGQHGAVLSVEADSSASRDARFNLQDVPQAIVLEGKADEVVSSWLDAPAIGFSQGGLHGRRVDAVVMHPPRAGAGRAVLSRVHELGPGKIVYVSSETAAFAQDTRWLHEHGWKLDAVQVFDLAPDTHRMTSVGLFTRPGAGSA</sequence>
<keyword evidence="2 4" id="KW-0808">Transferase</keyword>
<protein>
    <submittedName>
        <fullName evidence="6">Class I SAM-dependent RNA methyltransferase</fullName>
        <ecNumber evidence="6">2.1.1.-</ecNumber>
    </submittedName>
</protein>
<dbReference type="EMBL" id="JBHLWH010000045">
    <property type="protein sequence ID" value="MFC0249995.1"/>
    <property type="molecule type" value="Genomic_DNA"/>
</dbReference>
<evidence type="ECO:0000313" key="7">
    <source>
        <dbReference type="Proteomes" id="UP001589766"/>
    </source>
</evidence>
<keyword evidence="7" id="KW-1185">Reference proteome</keyword>
<comment type="similarity">
    <text evidence="4">Belongs to the class I-like SAM-binding methyltransferase superfamily. RNA M5U methyltransferase family.</text>
</comment>
<feature type="region of interest" description="Disordered" evidence="5">
    <location>
        <begin position="1"/>
        <end position="27"/>
    </location>
</feature>
<evidence type="ECO:0000256" key="3">
    <source>
        <dbReference type="ARBA" id="ARBA00022691"/>
    </source>
</evidence>
<feature type="binding site" evidence="4">
    <location>
        <position position="378"/>
    </location>
    <ligand>
        <name>S-adenosyl-L-methionine</name>
        <dbReference type="ChEBI" id="CHEBI:59789"/>
    </ligand>
</feature>
<keyword evidence="1 4" id="KW-0489">Methyltransferase</keyword>
<proteinExistence type="inferred from homology"/>
<evidence type="ECO:0000256" key="4">
    <source>
        <dbReference type="PROSITE-ProRule" id="PRU01024"/>
    </source>
</evidence>
<name>A0ABV6FA92_9MICC</name>
<dbReference type="EC" id="2.1.1.-" evidence="6"/>
<evidence type="ECO:0000256" key="5">
    <source>
        <dbReference type="SAM" id="MobiDB-lite"/>
    </source>
</evidence>
<evidence type="ECO:0000256" key="1">
    <source>
        <dbReference type="ARBA" id="ARBA00022603"/>
    </source>
</evidence>
<dbReference type="GO" id="GO:0008168">
    <property type="term" value="F:methyltransferase activity"/>
    <property type="evidence" value="ECO:0007669"/>
    <property type="project" value="UniProtKB-KW"/>
</dbReference>
<gene>
    <name evidence="6" type="ORF">ACFFIO_15915</name>
</gene>
<dbReference type="InterPro" id="IPR012340">
    <property type="entry name" value="NA-bd_OB-fold"/>
</dbReference>
<dbReference type="SUPFAM" id="SSF50249">
    <property type="entry name" value="Nucleic acid-binding proteins"/>
    <property type="match status" value="1"/>
</dbReference>
<accession>A0ABV6FA92</accession>
<comment type="caution">
    <text evidence="4">Lacks conserved residue(s) required for the propagation of feature annotation.</text>
</comment>
<dbReference type="PANTHER" id="PTHR11061">
    <property type="entry name" value="RNA M5U METHYLTRANSFERASE"/>
    <property type="match status" value="1"/>
</dbReference>
<dbReference type="Proteomes" id="UP001589766">
    <property type="component" value="Unassembled WGS sequence"/>
</dbReference>
<dbReference type="CDD" id="cd02440">
    <property type="entry name" value="AdoMet_MTases"/>
    <property type="match status" value="1"/>
</dbReference>
<keyword evidence="3 4" id="KW-0949">S-adenosyl-L-methionine</keyword>
<feature type="binding site" evidence="4">
    <location>
        <position position="354"/>
    </location>
    <ligand>
        <name>S-adenosyl-L-methionine</name>
        <dbReference type="ChEBI" id="CHEBI:59789"/>
    </ligand>
</feature>
<evidence type="ECO:0000313" key="6">
    <source>
        <dbReference type="EMBL" id="MFC0249995.1"/>
    </source>
</evidence>
<organism evidence="6 7">
    <name type="scientific">Citricoccus parietis</name>
    <dbReference type="NCBI Taxonomy" id="592307"/>
    <lineage>
        <taxon>Bacteria</taxon>
        <taxon>Bacillati</taxon>
        <taxon>Actinomycetota</taxon>
        <taxon>Actinomycetes</taxon>
        <taxon>Micrococcales</taxon>
        <taxon>Micrococcaceae</taxon>
        <taxon>Citricoccus</taxon>
    </lineage>
</organism>